<evidence type="ECO:0000313" key="2">
    <source>
        <dbReference type="Proteomes" id="UP001500212"/>
    </source>
</evidence>
<dbReference type="RefSeq" id="WP_345360594.1">
    <property type="nucleotide sequence ID" value="NZ_BAABHJ010000021.1"/>
</dbReference>
<dbReference type="InterPro" id="IPR006764">
    <property type="entry name" value="SAM_dep_MeTrfase_SAV2177_type"/>
</dbReference>
<sequence length="248" mass="26783">MQTEQAHEHLNRLEIGAMAQQNRDFLGRVVRWLAAQGFRQFVDLSVGVAAGGHVHEVLATLQLDDCRVLYAHDGPIEWADAEAFIAGTHTVRLEADPRRPDGVLGHPRTQKLIDTEQPVALLALEVLHFVADADDPAGLVGEYMKGLPDGSCLAYTHRTDRYAPEGVAALEAIYQTANYQAHPRTIAVIEELATVSGLVIQNPGIVKVTDWNPGGEIMAPLNDPAIRMPLVGGVAQKPLMVGVAGDRG</sequence>
<dbReference type="Pfam" id="PF04672">
    <property type="entry name" value="Methyltransf_19"/>
    <property type="match status" value="1"/>
</dbReference>
<evidence type="ECO:0008006" key="3">
    <source>
        <dbReference type="Google" id="ProtNLM"/>
    </source>
</evidence>
<proteinExistence type="predicted"/>
<accession>A0ABP8TSJ4</accession>
<organism evidence="1 2">
    <name type="scientific">Actinoallomurus liliacearum</name>
    <dbReference type="NCBI Taxonomy" id="1080073"/>
    <lineage>
        <taxon>Bacteria</taxon>
        <taxon>Bacillati</taxon>
        <taxon>Actinomycetota</taxon>
        <taxon>Actinomycetes</taxon>
        <taxon>Streptosporangiales</taxon>
        <taxon>Thermomonosporaceae</taxon>
        <taxon>Actinoallomurus</taxon>
    </lineage>
</organism>
<dbReference type="Gene3D" id="3.40.50.150">
    <property type="entry name" value="Vaccinia Virus protein VP39"/>
    <property type="match status" value="1"/>
</dbReference>
<dbReference type="InterPro" id="IPR029063">
    <property type="entry name" value="SAM-dependent_MTases_sf"/>
</dbReference>
<dbReference type="EMBL" id="BAABHJ010000021">
    <property type="protein sequence ID" value="GAA4612817.1"/>
    <property type="molecule type" value="Genomic_DNA"/>
</dbReference>
<name>A0ABP8TSJ4_9ACTN</name>
<protein>
    <recommendedName>
        <fullName evidence="3">Methyltransferase</fullName>
    </recommendedName>
</protein>
<dbReference type="Proteomes" id="UP001500212">
    <property type="component" value="Unassembled WGS sequence"/>
</dbReference>
<keyword evidence="2" id="KW-1185">Reference proteome</keyword>
<dbReference type="PIRSF" id="PIRSF017393">
    <property type="entry name" value="MTase_SAV2177"/>
    <property type="match status" value="1"/>
</dbReference>
<evidence type="ECO:0000313" key="1">
    <source>
        <dbReference type="EMBL" id="GAA4612817.1"/>
    </source>
</evidence>
<reference evidence="2" key="1">
    <citation type="journal article" date="2019" name="Int. J. Syst. Evol. Microbiol.">
        <title>The Global Catalogue of Microorganisms (GCM) 10K type strain sequencing project: providing services to taxonomists for standard genome sequencing and annotation.</title>
        <authorList>
            <consortium name="The Broad Institute Genomics Platform"/>
            <consortium name="The Broad Institute Genome Sequencing Center for Infectious Disease"/>
            <person name="Wu L."/>
            <person name="Ma J."/>
        </authorList>
    </citation>
    <scope>NUCLEOTIDE SEQUENCE [LARGE SCALE GENOMIC DNA]</scope>
    <source>
        <strain evidence="2">JCM 17938</strain>
    </source>
</reference>
<gene>
    <name evidence="1" type="ORF">GCM10023195_55190</name>
</gene>
<dbReference type="SUPFAM" id="SSF53335">
    <property type="entry name" value="S-adenosyl-L-methionine-dependent methyltransferases"/>
    <property type="match status" value="1"/>
</dbReference>
<comment type="caution">
    <text evidence="1">The sequence shown here is derived from an EMBL/GenBank/DDBJ whole genome shotgun (WGS) entry which is preliminary data.</text>
</comment>